<name>A0ABN7TIB3_9BACL</name>
<dbReference type="InterPro" id="IPR011711">
    <property type="entry name" value="GntR_C"/>
</dbReference>
<evidence type="ECO:0000313" key="6">
    <source>
        <dbReference type="Proteomes" id="UP000730618"/>
    </source>
</evidence>
<proteinExistence type="predicted"/>
<feature type="domain" description="HTH gntR-type" evidence="4">
    <location>
        <begin position="36"/>
        <end position="104"/>
    </location>
</feature>
<dbReference type="Proteomes" id="UP000730618">
    <property type="component" value="Unassembled WGS sequence"/>
</dbReference>
<evidence type="ECO:0000256" key="3">
    <source>
        <dbReference type="ARBA" id="ARBA00023163"/>
    </source>
</evidence>
<dbReference type="Pfam" id="PF07729">
    <property type="entry name" value="FCD"/>
    <property type="match status" value="1"/>
</dbReference>
<dbReference type="PANTHER" id="PTHR43537">
    <property type="entry name" value="TRANSCRIPTIONAL REGULATOR, GNTR FAMILY"/>
    <property type="match status" value="1"/>
</dbReference>
<evidence type="ECO:0000256" key="1">
    <source>
        <dbReference type="ARBA" id="ARBA00023015"/>
    </source>
</evidence>
<dbReference type="EMBL" id="CAJVCE010000004">
    <property type="protein sequence ID" value="CAG7631722.1"/>
    <property type="molecule type" value="Genomic_DNA"/>
</dbReference>
<keyword evidence="1" id="KW-0805">Transcription regulation</keyword>
<dbReference type="PANTHER" id="PTHR43537:SF5">
    <property type="entry name" value="UXU OPERON TRANSCRIPTIONAL REGULATOR"/>
    <property type="match status" value="1"/>
</dbReference>
<keyword evidence="3" id="KW-0804">Transcription</keyword>
<protein>
    <submittedName>
        <fullName evidence="5">HTH-type transcriptional regulator LutR</fullName>
    </submittedName>
</protein>
<reference evidence="5 6" key="1">
    <citation type="submission" date="2021-06" db="EMBL/GenBank/DDBJ databases">
        <authorList>
            <person name="Criscuolo A."/>
        </authorList>
    </citation>
    <scope>NUCLEOTIDE SEQUENCE [LARGE SCALE GENOMIC DNA]</scope>
    <source>
        <strain evidence="6">CIP 111802</strain>
    </source>
</reference>
<gene>
    <name evidence="5" type="primary">lutR_3</name>
    <name evidence="5" type="ORF">PAECIP111802_01772</name>
</gene>
<sequence length="264" mass="30229">MSLRCAVQESGYNGDNKHLPNGGRERLDIQKIAAPRKIHEVIADQLKERIVAGELKPGEKLPSTKELSERFQVGRSTVREALSGLKAMGLVESRQGEGSYVRSIDSQDVELPEFNALLMNRETVIELIEARKALEISNAALAAEKRTEDDLRKFEAVLKRMEEHLGDEVEGERSDIEFHLVLAQATHNSIMMRMIDSISSQMQTAIRETRRLQMYASRTVSHRLWQEHLAVYEAIRRQDPDAAQEQMRSHLFHVEQVLMQYLKQ</sequence>
<evidence type="ECO:0000256" key="2">
    <source>
        <dbReference type="ARBA" id="ARBA00023125"/>
    </source>
</evidence>
<evidence type="ECO:0000259" key="4">
    <source>
        <dbReference type="PROSITE" id="PS50949"/>
    </source>
</evidence>
<accession>A0ABN7TIB3</accession>
<dbReference type="SMART" id="SM00895">
    <property type="entry name" value="FCD"/>
    <property type="match status" value="1"/>
</dbReference>
<dbReference type="InterPro" id="IPR000524">
    <property type="entry name" value="Tscrpt_reg_HTH_GntR"/>
</dbReference>
<comment type="caution">
    <text evidence="5">The sequence shown here is derived from an EMBL/GenBank/DDBJ whole genome shotgun (WGS) entry which is preliminary data.</text>
</comment>
<dbReference type="PROSITE" id="PS50949">
    <property type="entry name" value="HTH_GNTR"/>
    <property type="match status" value="1"/>
</dbReference>
<organism evidence="5 6">
    <name type="scientific">Paenibacillus allorhizosphaerae</name>
    <dbReference type="NCBI Taxonomy" id="2849866"/>
    <lineage>
        <taxon>Bacteria</taxon>
        <taxon>Bacillati</taxon>
        <taxon>Bacillota</taxon>
        <taxon>Bacilli</taxon>
        <taxon>Bacillales</taxon>
        <taxon>Paenibacillaceae</taxon>
        <taxon>Paenibacillus</taxon>
    </lineage>
</organism>
<keyword evidence="2" id="KW-0238">DNA-binding</keyword>
<dbReference type="CDD" id="cd07377">
    <property type="entry name" value="WHTH_GntR"/>
    <property type="match status" value="1"/>
</dbReference>
<dbReference type="SMART" id="SM00345">
    <property type="entry name" value="HTH_GNTR"/>
    <property type="match status" value="1"/>
</dbReference>
<keyword evidence="6" id="KW-1185">Reference proteome</keyword>
<evidence type="ECO:0000313" key="5">
    <source>
        <dbReference type="EMBL" id="CAG7631722.1"/>
    </source>
</evidence>
<dbReference type="Pfam" id="PF00392">
    <property type="entry name" value="GntR"/>
    <property type="match status" value="1"/>
</dbReference>